<feature type="region of interest" description="Disordered" evidence="1">
    <location>
        <begin position="1"/>
        <end position="27"/>
    </location>
</feature>
<dbReference type="EMBL" id="BJZT01000031">
    <property type="protein sequence ID" value="GEP00472.1"/>
    <property type="molecule type" value="Genomic_DNA"/>
</dbReference>
<name>A0A512IRY6_9HYPH</name>
<dbReference type="Proteomes" id="UP000321258">
    <property type="component" value="Unassembled WGS sequence"/>
</dbReference>
<evidence type="ECO:0000256" key="1">
    <source>
        <dbReference type="SAM" id="MobiDB-lite"/>
    </source>
</evidence>
<protein>
    <submittedName>
        <fullName evidence="2">Uncharacterized protein</fullName>
    </submittedName>
</protein>
<accession>A0A512IRY6</accession>
<comment type="caution">
    <text evidence="2">The sequence shown here is derived from an EMBL/GenBank/DDBJ whole genome shotgun (WGS) entry which is preliminary data.</text>
</comment>
<dbReference type="AlphaFoldDB" id="A0A512IRY6"/>
<proteinExistence type="predicted"/>
<sequence length="82" mass="9127">MPPIGRRKSASDRPPEAPTAQPDDELNETRLDALVDNCLAAHAIIAEHGTPAMRRLIDLLLFEIGSELGEHGEYRRRGRDLN</sequence>
<gene>
    <name evidence="2" type="ORF">MHA02_28590</name>
</gene>
<organism evidence="2 3">
    <name type="scientific">Methylobacterium haplocladii</name>
    <dbReference type="NCBI Taxonomy" id="1176176"/>
    <lineage>
        <taxon>Bacteria</taxon>
        <taxon>Pseudomonadati</taxon>
        <taxon>Pseudomonadota</taxon>
        <taxon>Alphaproteobacteria</taxon>
        <taxon>Hyphomicrobiales</taxon>
        <taxon>Methylobacteriaceae</taxon>
        <taxon>Methylobacterium</taxon>
    </lineage>
</organism>
<keyword evidence="3" id="KW-1185">Reference proteome</keyword>
<evidence type="ECO:0000313" key="3">
    <source>
        <dbReference type="Proteomes" id="UP000321258"/>
    </source>
</evidence>
<evidence type="ECO:0000313" key="2">
    <source>
        <dbReference type="EMBL" id="GEP00472.1"/>
    </source>
</evidence>
<reference evidence="2 3" key="1">
    <citation type="submission" date="2019-07" db="EMBL/GenBank/DDBJ databases">
        <title>Whole genome shotgun sequence of Methylobacterium haplocladii NBRC 107714.</title>
        <authorList>
            <person name="Hosoyama A."/>
            <person name="Uohara A."/>
            <person name="Ohji S."/>
            <person name="Ichikawa N."/>
        </authorList>
    </citation>
    <scope>NUCLEOTIDE SEQUENCE [LARGE SCALE GENOMIC DNA]</scope>
    <source>
        <strain evidence="2 3">NBRC 107714</strain>
    </source>
</reference>